<protein>
    <submittedName>
        <fullName evidence="2">Uncharacterized protein</fullName>
    </submittedName>
</protein>
<dbReference type="HOGENOM" id="CLU_2206692_0_0_9"/>
<sequence length="107" mass="12098">MKQKNSYPHDATRKIGLSILGRVSDDGCFLIVAISKDCWRREMFRLEIEKKIAQKVQTVAHGDIISEETIFKKRGVKNGDVGRRGKKGKCFQNDGFTRDQPSRASNG</sequence>
<evidence type="ECO:0000256" key="1">
    <source>
        <dbReference type="SAM" id="MobiDB-lite"/>
    </source>
</evidence>
<dbReference type="Proteomes" id="UP000004099">
    <property type="component" value="Unassembled WGS sequence"/>
</dbReference>
<evidence type="ECO:0000313" key="2">
    <source>
        <dbReference type="EMBL" id="EFZ35804.1"/>
    </source>
</evidence>
<dbReference type="AlphaFoldDB" id="E7FMF4"/>
<proteinExistence type="predicted"/>
<gene>
    <name evidence="2" type="ORF">HMPREF0542_10081</name>
</gene>
<reference evidence="2 3" key="1">
    <citation type="submission" date="2011-01" db="EMBL/GenBank/DDBJ databases">
        <authorList>
            <person name="Muzny D."/>
            <person name="Qin X."/>
            <person name="Buhay C."/>
            <person name="Dugan-Rocha S."/>
            <person name="Ding Y."/>
            <person name="Chen G."/>
            <person name="Hawes A."/>
            <person name="Holder M."/>
            <person name="Jhangiani S."/>
            <person name="Johnson A."/>
            <person name="Khan Z."/>
            <person name="Li Z."/>
            <person name="Liu W."/>
            <person name="Liu X."/>
            <person name="Perez L."/>
            <person name="Shen H."/>
            <person name="Wang Q."/>
            <person name="Watt J."/>
            <person name="Xi L."/>
            <person name="Xin Y."/>
            <person name="Zhou J."/>
            <person name="Deng J."/>
            <person name="Jiang H."/>
            <person name="Liu Y."/>
            <person name="Qu J."/>
            <person name="Song X.-Z."/>
            <person name="Zhang L."/>
            <person name="Villasana D."/>
            <person name="Johnson A."/>
            <person name="Liu J."/>
            <person name="Liyanage D."/>
            <person name="Lorensuhewa L."/>
            <person name="Robinson T."/>
            <person name="Song A."/>
            <person name="Song B.-B."/>
            <person name="Dinh H."/>
            <person name="Thornton R."/>
            <person name="Coyle M."/>
            <person name="Francisco L."/>
            <person name="Jackson L."/>
            <person name="Javaid M."/>
            <person name="Korchina V."/>
            <person name="Kovar C."/>
            <person name="Mata R."/>
            <person name="Mathew T."/>
            <person name="Ngo R."/>
            <person name="Nguyen L."/>
            <person name="Nguyen N."/>
            <person name="Okwuonu G."/>
            <person name="Ongeri F."/>
            <person name="Pham C."/>
            <person name="Simmons D."/>
            <person name="Wilczek-Boney K."/>
            <person name="Hale W."/>
            <person name="Jakkamsetti A."/>
            <person name="Pham P."/>
            <person name="Ruth R."/>
            <person name="San Lucas F."/>
            <person name="Warren J."/>
            <person name="Zhang J."/>
            <person name="Zhao Z."/>
            <person name="Zhou C."/>
            <person name="Zhu D."/>
            <person name="Lee S."/>
            <person name="Bess C."/>
            <person name="Blankenburg K."/>
            <person name="Forbes L."/>
            <person name="Fu Q."/>
            <person name="Gubbala S."/>
            <person name="Hirani K."/>
            <person name="Jayaseelan J.C."/>
            <person name="Lara F."/>
            <person name="Munidasa M."/>
            <person name="Palculict T."/>
            <person name="Patil S."/>
            <person name="Pu L.-L."/>
            <person name="Saada N."/>
            <person name="Tang L."/>
            <person name="Weissenberger G."/>
            <person name="Zhu Y."/>
            <person name="Hemphill L."/>
            <person name="Shang Y."/>
            <person name="Youmans B."/>
            <person name="Ayvaz T."/>
            <person name="Ross M."/>
            <person name="Santibanez J."/>
            <person name="Aqrawi P."/>
            <person name="Gross S."/>
            <person name="Joshi V."/>
            <person name="Fowler G."/>
            <person name="Nazareth L."/>
            <person name="Reid J."/>
            <person name="Worley K."/>
            <person name="Petrosino J."/>
            <person name="Highlander S."/>
            <person name="Gibbs R."/>
        </authorList>
    </citation>
    <scope>NUCLEOTIDE SEQUENCE [LARGE SCALE GENOMIC DNA]</scope>
    <source>
        <strain evidence="2 3">ATCC 25644</strain>
    </source>
</reference>
<dbReference type="EMBL" id="ACGS02000007">
    <property type="protein sequence ID" value="EFZ35804.1"/>
    <property type="molecule type" value="Genomic_DNA"/>
</dbReference>
<evidence type="ECO:0000313" key="3">
    <source>
        <dbReference type="Proteomes" id="UP000004099"/>
    </source>
</evidence>
<name>E7FMF4_9LACO</name>
<comment type="caution">
    <text evidence="2">The sequence shown here is derived from an EMBL/GenBank/DDBJ whole genome shotgun (WGS) entry which is preliminary data.</text>
</comment>
<organism evidence="2 3">
    <name type="scientific">Ligilactobacillus ruminis ATCC 25644</name>
    <dbReference type="NCBI Taxonomy" id="525362"/>
    <lineage>
        <taxon>Bacteria</taxon>
        <taxon>Bacillati</taxon>
        <taxon>Bacillota</taxon>
        <taxon>Bacilli</taxon>
        <taxon>Lactobacillales</taxon>
        <taxon>Lactobacillaceae</taxon>
        <taxon>Ligilactobacillus</taxon>
    </lineage>
</organism>
<accession>E7FMF4</accession>
<feature type="region of interest" description="Disordered" evidence="1">
    <location>
        <begin position="77"/>
        <end position="107"/>
    </location>
</feature>